<feature type="compositionally biased region" description="Basic and acidic residues" evidence="1">
    <location>
        <begin position="370"/>
        <end position="419"/>
    </location>
</feature>
<proteinExistence type="predicted"/>
<accession>A0ABR2J6L1</accession>
<dbReference type="PANTHER" id="PTHR23159:SF31">
    <property type="entry name" value="CENTROSOME-ASSOCIATED PROTEIN CEP250 ISOFORM X1"/>
    <property type="match status" value="1"/>
</dbReference>
<dbReference type="Gene3D" id="1.10.287.1490">
    <property type="match status" value="1"/>
</dbReference>
<evidence type="ECO:0000313" key="2">
    <source>
        <dbReference type="EMBL" id="KAK8873270.1"/>
    </source>
</evidence>
<dbReference type="PANTHER" id="PTHR23159">
    <property type="entry name" value="CENTROSOMAL PROTEIN 2"/>
    <property type="match status" value="1"/>
</dbReference>
<feature type="region of interest" description="Disordered" evidence="1">
    <location>
        <begin position="16"/>
        <end position="144"/>
    </location>
</feature>
<gene>
    <name evidence="2" type="ORF">PGQ11_003784</name>
</gene>
<reference evidence="2 3" key="1">
    <citation type="journal article" date="2024" name="IMA Fungus">
        <title>Apiospora arundinis, a panoply of carbohydrate-active enzymes and secondary metabolites.</title>
        <authorList>
            <person name="Sorensen T."/>
            <person name="Petersen C."/>
            <person name="Muurmann A.T."/>
            <person name="Christiansen J.V."/>
            <person name="Brundto M.L."/>
            <person name="Overgaard C.K."/>
            <person name="Boysen A.T."/>
            <person name="Wollenberg R.D."/>
            <person name="Larsen T.O."/>
            <person name="Sorensen J.L."/>
            <person name="Nielsen K.L."/>
            <person name="Sondergaard T.E."/>
        </authorList>
    </citation>
    <scope>NUCLEOTIDE SEQUENCE [LARGE SCALE GENOMIC DNA]</scope>
    <source>
        <strain evidence="2 3">AAU 773</strain>
    </source>
</reference>
<keyword evidence="3" id="KW-1185">Reference proteome</keyword>
<feature type="compositionally biased region" description="Acidic residues" evidence="1">
    <location>
        <begin position="422"/>
        <end position="433"/>
    </location>
</feature>
<feature type="compositionally biased region" description="Polar residues" evidence="1">
    <location>
        <begin position="220"/>
        <end position="231"/>
    </location>
</feature>
<evidence type="ECO:0000313" key="3">
    <source>
        <dbReference type="Proteomes" id="UP001390339"/>
    </source>
</evidence>
<feature type="compositionally biased region" description="Polar residues" evidence="1">
    <location>
        <begin position="115"/>
        <end position="124"/>
    </location>
</feature>
<dbReference type="SUPFAM" id="SSF90257">
    <property type="entry name" value="Myosin rod fragments"/>
    <property type="match status" value="1"/>
</dbReference>
<organism evidence="2 3">
    <name type="scientific">Apiospora arundinis</name>
    <dbReference type="NCBI Taxonomy" id="335852"/>
    <lineage>
        <taxon>Eukaryota</taxon>
        <taxon>Fungi</taxon>
        <taxon>Dikarya</taxon>
        <taxon>Ascomycota</taxon>
        <taxon>Pezizomycotina</taxon>
        <taxon>Sordariomycetes</taxon>
        <taxon>Xylariomycetidae</taxon>
        <taxon>Amphisphaeriales</taxon>
        <taxon>Apiosporaceae</taxon>
        <taxon>Apiospora</taxon>
    </lineage>
</organism>
<feature type="region of interest" description="Disordered" evidence="1">
    <location>
        <begin position="464"/>
        <end position="502"/>
    </location>
</feature>
<feature type="compositionally biased region" description="Acidic residues" evidence="1">
    <location>
        <begin position="56"/>
        <end position="70"/>
    </location>
</feature>
<evidence type="ECO:0008006" key="4">
    <source>
        <dbReference type="Google" id="ProtNLM"/>
    </source>
</evidence>
<feature type="region of interest" description="Disordered" evidence="1">
    <location>
        <begin position="370"/>
        <end position="433"/>
    </location>
</feature>
<feature type="compositionally biased region" description="Low complexity" evidence="1">
    <location>
        <begin position="238"/>
        <end position="250"/>
    </location>
</feature>
<sequence>MADDAEKAEKLAAAKKRVEALKKKNAKKSGGASKKDKKEKEKEEREEPTTAAAAADEAEAEPEAPADDDAAAAAAAADDAKEKKLPIPPVSAAVQGLKVEDKAVTGGDDGVPDVTSPSVQSKMRSASFKAGGPLSPGFPFTTPDGEVASAADIYRKQVARIEDLEKENKRLAKEAADAEKRWQKAEGELDDLRESAGDEKKADAGADGEVEKLQAEIASLQRQNDQLQSAASRRGHGSSPSVSASSPPAAELQAQLASKATTIENMELELSRLRAQAARQEASGGTDKDQIVALEEKLARAEQAASKATRELVDLKRNLERTTEKAVREGSSRTSAETRVKTLEQENSTLNDSLAELQKKHDALEKKVQALGNLHKENDSRTQSLRREKEAAEKETTELKSKVERLEAENTKLRKKDAAEGGGDDDGIDELENEERQRLEKKIRDLEAEIYDLRRGIWHQRRREMEAGAEGEETSPGGDFTNIDLSAGPLSPTSAARKASGRGTGLGDFFTSGLNALTGAAAEKGAGTGDDEGLLEDDDLDFDEDAFRRAHEEDAKKRLERIKEIKRGLKNWEGWRLDLVDTRRGGGYGVGEVFEI</sequence>
<dbReference type="EMBL" id="JAPCWZ010000003">
    <property type="protein sequence ID" value="KAK8873270.1"/>
    <property type="molecule type" value="Genomic_DNA"/>
</dbReference>
<feature type="region of interest" description="Disordered" evidence="1">
    <location>
        <begin position="171"/>
        <end position="258"/>
    </location>
</feature>
<feature type="compositionally biased region" description="Basic and acidic residues" evidence="1">
    <location>
        <begin position="33"/>
        <end position="48"/>
    </location>
</feature>
<comment type="caution">
    <text evidence="2">The sequence shown here is derived from an EMBL/GenBank/DDBJ whole genome shotgun (WGS) entry which is preliminary data.</text>
</comment>
<feature type="compositionally biased region" description="Basic and acidic residues" evidence="1">
    <location>
        <begin position="321"/>
        <end position="344"/>
    </location>
</feature>
<feature type="region of interest" description="Disordered" evidence="1">
    <location>
        <begin position="321"/>
        <end position="353"/>
    </location>
</feature>
<evidence type="ECO:0000256" key="1">
    <source>
        <dbReference type="SAM" id="MobiDB-lite"/>
    </source>
</evidence>
<dbReference type="Proteomes" id="UP001390339">
    <property type="component" value="Unassembled WGS sequence"/>
</dbReference>
<feature type="compositionally biased region" description="Basic and acidic residues" evidence="1">
    <location>
        <begin position="171"/>
        <end position="214"/>
    </location>
</feature>
<protein>
    <recommendedName>
        <fullName evidence="4">M protein repeat protein</fullName>
    </recommendedName>
</protein>
<name>A0ABR2J6L1_9PEZI</name>